<reference evidence="4 5" key="1">
    <citation type="submission" date="2019-05" db="EMBL/GenBank/DDBJ databases">
        <title>Mikania micrantha, genome provides insights into the molecular mechanism of rapid growth.</title>
        <authorList>
            <person name="Liu B."/>
        </authorList>
    </citation>
    <scope>NUCLEOTIDE SEQUENCE [LARGE SCALE GENOMIC DNA]</scope>
    <source>
        <strain evidence="4">NLD-2019</strain>
        <tissue evidence="4">Leaf</tissue>
    </source>
</reference>
<accession>A0A5N6QA00</accession>
<evidence type="ECO:0000313" key="5">
    <source>
        <dbReference type="Proteomes" id="UP000326396"/>
    </source>
</evidence>
<dbReference type="EMBL" id="SZYD01000001">
    <property type="protein sequence ID" value="KAD7480480.1"/>
    <property type="molecule type" value="Genomic_DNA"/>
</dbReference>
<evidence type="ECO:0000256" key="1">
    <source>
        <dbReference type="ARBA" id="ARBA00009995"/>
    </source>
</evidence>
<dbReference type="PANTHER" id="PTHR48048">
    <property type="entry name" value="GLYCOSYLTRANSFERASE"/>
    <property type="match status" value="1"/>
</dbReference>
<organism evidence="4 5">
    <name type="scientific">Mikania micrantha</name>
    <name type="common">bitter vine</name>
    <dbReference type="NCBI Taxonomy" id="192012"/>
    <lineage>
        <taxon>Eukaryota</taxon>
        <taxon>Viridiplantae</taxon>
        <taxon>Streptophyta</taxon>
        <taxon>Embryophyta</taxon>
        <taxon>Tracheophyta</taxon>
        <taxon>Spermatophyta</taxon>
        <taxon>Magnoliopsida</taxon>
        <taxon>eudicotyledons</taxon>
        <taxon>Gunneridae</taxon>
        <taxon>Pentapetalae</taxon>
        <taxon>asterids</taxon>
        <taxon>campanulids</taxon>
        <taxon>Asterales</taxon>
        <taxon>Asteraceae</taxon>
        <taxon>Asteroideae</taxon>
        <taxon>Heliantheae alliance</taxon>
        <taxon>Eupatorieae</taxon>
        <taxon>Mikania</taxon>
    </lineage>
</organism>
<evidence type="ECO:0008006" key="6">
    <source>
        <dbReference type="Google" id="ProtNLM"/>
    </source>
</evidence>
<comment type="similarity">
    <text evidence="1">Belongs to the UDP-glycosyltransferase family.</text>
</comment>
<dbReference type="PANTHER" id="PTHR48048:SF70">
    <property type="entry name" value="ISOFLAVONE 7-O-GLUCOSYLTRANSFERASE"/>
    <property type="match status" value="1"/>
</dbReference>
<dbReference type="Pfam" id="PF00201">
    <property type="entry name" value="UDPGT"/>
    <property type="match status" value="1"/>
</dbReference>
<evidence type="ECO:0000256" key="3">
    <source>
        <dbReference type="ARBA" id="ARBA00022679"/>
    </source>
</evidence>
<protein>
    <recommendedName>
        <fullName evidence="6">Glycosyltransferase</fullName>
    </recommendedName>
</protein>
<dbReference type="SUPFAM" id="SSF53756">
    <property type="entry name" value="UDP-Glycosyltransferase/glycogen phosphorylase"/>
    <property type="match status" value="1"/>
</dbReference>
<dbReference type="Gene3D" id="3.40.50.2000">
    <property type="entry name" value="Glycogen Phosphorylase B"/>
    <property type="match status" value="3"/>
</dbReference>
<dbReference type="AlphaFoldDB" id="A0A5N6QA00"/>
<evidence type="ECO:0000256" key="2">
    <source>
        <dbReference type="ARBA" id="ARBA00022676"/>
    </source>
</evidence>
<comment type="caution">
    <text evidence="4">The sequence shown here is derived from an EMBL/GenBank/DDBJ whole genome shotgun (WGS) entry which is preliminary data.</text>
</comment>
<name>A0A5N6QA00_9ASTR</name>
<dbReference type="CDD" id="cd03784">
    <property type="entry name" value="GT1_Gtf-like"/>
    <property type="match status" value="1"/>
</dbReference>
<proteinExistence type="inferred from homology"/>
<dbReference type="Proteomes" id="UP000326396">
    <property type="component" value="Linkage Group LG1"/>
</dbReference>
<keyword evidence="5" id="KW-1185">Reference proteome</keyword>
<sequence>MTPMISSVGRFEQCYVVPIRMVVTGAVVSIGSEEEAKAEGMEAAGTVVMYPFQAISHLGPMVELAKLTHIHQPSISFVILITPAPVDTGSTKKYINNISGTTPFITFHILPTLSLPQDFYSDFIDLAFRIPELYCPVIQDTLVAISQKSSIKAVILDILSNAAFQVSTSLNLPTYYFGFIVNSFVGYEQRATDALNEDKCIPEGPTPPAYLVGPLIVDGGDQTDPNGCLKWLDSQPPKSVVFVCFGSMCVFNKEQLKEIAIGLERSEQRFLWVVRNPQWHSGVQELDLDAFPQGFLTRTQDKGLVVKNWAPQRAILSHESVGGFMFHCGWNSIFESLVEGVPMVAWPLYKEQKMNRAFIVEEIKVALAVEMSSNGFVTGEEVSEKVRRLMEGEEGTAVRERALEMSARANAAVAHGGSRGLEFQKLIQSWLH</sequence>
<dbReference type="InterPro" id="IPR050481">
    <property type="entry name" value="UDP-glycosyltransf_plant"/>
</dbReference>
<dbReference type="GO" id="GO:0035251">
    <property type="term" value="F:UDP-glucosyltransferase activity"/>
    <property type="evidence" value="ECO:0007669"/>
    <property type="project" value="InterPro"/>
</dbReference>
<gene>
    <name evidence="4" type="ORF">E3N88_03616</name>
</gene>
<dbReference type="FunFam" id="3.40.50.2000:FF:000020">
    <property type="entry name" value="Glycosyltransferase"/>
    <property type="match status" value="1"/>
</dbReference>
<dbReference type="InterPro" id="IPR002213">
    <property type="entry name" value="UDP_glucos_trans"/>
</dbReference>
<keyword evidence="3" id="KW-0808">Transferase</keyword>
<evidence type="ECO:0000313" key="4">
    <source>
        <dbReference type="EMBL" id="KAD7480480.1"/>
    </source>
</evidence>
<dbReference type="OrthoDB" id="5835829at2759"/>
<keyword evidence="2" id="KW-0328">Glycosyltransferase</keyword>